<sequence>MNESIRLEDLKSALIKLKEGVNRVSDDLDRDGAIQRFEFTFELLWKVIQNYAKYKGLEVVSPRDAFRVAGDLGLITDPSVWFDFLKDRNLTTHLYSEKDAAEIFSHIPSFISETERLISKISSGS</sequence>
<dbReference type="InterPro" id="IPR010235">
    <property type="entry name" value="HepT"/>
</dbReference>
<dbReference type="SUPFAM" id="SSF81593">
    <property type="entry name" value="Nucleotidyltransferase substrate binding subunit/domain"/>
    <property type="match status" value="1"/>
</dbReference>
<reference evidence="1 2" key="1">
    <citation type="journal article" date="2016" name="Nat. Commun.">
        <title>Thousands of microbial genomes shed light on interconnected biogeochemical processes in an aquifer system.</title>
        <authorList>
            <person name="Anantharaman K."/>
            <person name="Brown C.T."/>
            <person name="Hug L.A."/>
            <person name="Sharon I."/>
            <person name="Castelle C.J."/>
            <person name="Probst A.J."/>
            <person name="Thomas B.C."/>
            <person name="Singh A."/>
            <person name="Wilkins M.J."/>
            <person name="Karaoz U."/>
            <person name="Brodie E.L."/>
            <person name="Williams K.H."/>
            <person name="Hubbard S.S."/>
            <person name="Banfield J.F."/>
        </authorList>
    </citation>
    <scope>NUCLEOTIDE SEQUENCE [LARGE SCALE GENOMIC DNA]</scope>
</reference>
<gene>
    <name evidence="1" type="ORF">A2876_03660</name>
</gene>
<dbReference type="Proteomes" id="UP000178176">
    <property type="component" value="Unassembled WGS sequence"/>
</dbReference>
<name>A0A1F4YG02_9BACT</name>
<comment type="caution">
    <text evidence="1">The sequence shown here is derived from an EMBL/GenBank/DDBJ whole genome shotgun (WGS) entry which is preliminary data.</text>
</comment>
<dbReference type="Gene3D" id="1.20.120.330">
    <property type="entry name" value="Nucleotidyltransferases domain 2"/>
    <property type="match status" value="1"/>
</dbReference>
<dbReference type="Pfam" id="PF08780">
    <property type="entry name" value="NTase_sub_bind"/>
    <property type="match status" value="1"/>
</dbReference>
<protein>
    <recommendedName>
        <fullName evidence="3">Nucleotidyltransferase</fullName>
    </recommendedName>
</protein>
<dbReference type="NCBIfam" id="TIGR01987">
    <property type="entry name" value="HI0074"/>
    <property type="match status" value="1"/>
</dbReference>
<accession>A0A1F4YG02</accession>
<evidence type="ECO:0000313" key="2">
    <source>
        <dbReference type="Proteomes" id="UP000178176"/>
    </source>
</evidence>
<evidence type="ECO:0000313" key="1">
    <source>
        <dbReference type="EMBL" id="OGC92909.1"/>
    </source>
</evidence>
<evidence type="ECO:0008006" key="3">
    <source>
        <dbReference type="Google" id="ProtNLM"/>
    </source>
</evidence>
<proteinExistence type="predicted"/>
<organism evidence="1 2">
    <name type="scientific">Candidatus Amesbacteria bacterium RIFCSPHIGHO2_01_FULL_48_32b</name>
    <dbReference type="NCBI Taxonomy" id="1797253"/>
    <lineage>
        <taxon>Bacteria</taxon>
        <taxon>Candidatus Amesiibacteriota</taxon>
    </lineage>
</organism>
<dbReference type="EMBL" id="MEXH01000003">
    <property type="protein sequence ID" value="OGC92909.1"/>
    <property type="molecule type" value="Genomic_DNA"/>
</dbReference>
<dbReference type="AlphaFoldDB" id="A0A1F4YG02"/>